<protein>
    <recommendedName>
        <fullName evidence="6">Lipoprotein</fullName>
    </recommendedName>
</protein>
<evidence type="ECO:0000313" key="2">
    <source>
        <dbReference type="EMBL" id="CAB4184464.1"/>
    </source>
</evidence>
<evidence type="ECO:0000313" key="5">
    <source>
        <dbReference type="EMBL" id="CAB5230495.1"/>
    </source>
</evidence>
<evidence type="ECO:0000313" key="3">
    <source>
        <dbReference type="EMBL" id="CAB4192412.1"/>
    </source>
</evidence>
<proteinExistence type="predicted"/>
<dbReference type="EMBL" id="LR797438">
    <property type="protein sequence ID" value="CAB4216333.1"/>
    <property type="molecule type" value="Genomic_DNA"/>
</dbReference>
<evidence type="ECO:0000256" key="1">
    <source>
        <dbReference type="SAM" id="Phobius"/>
    </source>
</evidence>
<gene>
    <name evidence="2" type="ORF">UFOVP1128_12</name>
    <name evidence="3" type="ORF">UFOVP1237_33</name>
    <name evidence="4" type="ORF">UFOVP1489_28</name>
    <name evidence="5" type="ORF">UFOVP1575_30</name>
</gene>
<keyword evidence="1" id="KW-1133">Transmembrane helix</keyword>
<keyword evidence="1" id="KW-0812">Transmembrane</keyword>
<reference evidence="2" key="1">
    <citation type="submission" date="2020-05" db="EMBL/GenBank/DDBJ databases">
        <authorList>
            <person name="Chiriac C."/>
            <person name="Salcher M."/>
            <person name="Ghai R."/>
            <person name="Kavagutti S V."/>
        </authorList>
    </citation>
    <scope>NUCLEOTIDE SEQUENCE</scope>
</reference>
<accession>A0A6J5QXU8</accession>
<evidence type="ECO:0008006" key="6">
    <source>
        <dbReference type="Google" id="ProtNLM"/>
    </source>
</evidence>
<feature type="transmembrane region" description="Helical" evidence="1">
    <location>
        <begin position="37"/>
        <end position="56"/>
    </location>
</feature>
<keyword evidence="1" id="KW-0472">Membrane</keyword>
<name>A0A6J5QXU8_9CAUD</name>
<dbReference type="EMBL" id="LR798418">
    <property type="protein sequence ID" value="CAB5230495.1"/>
    <property type="molecule type" value="Genomic_DNA"/>
</dbReference>
<sequence>MNLSNKNWKTTAAGIAAIMIAVGGCLAALTDGDPKTTVDFTSLFAALTAGIGLIFARDGDKSSIQLGIKE</sequence>
<evidence type="ECO:0000313" key="4">
    <source>
        <dbReference type="EMBL" id="CAB4216333.1"/>
    </source>
</evidence>
<dbReference type="PROSITE" id="PS51257">
    <property type="entry name" value="PROKAR_LIPOPROTEIN"/>
    <property type="match status" value="1"/>
</dbReference>
<organism evidence="2">
    <name type="scientific">uncultured Caudovirales phage</name>
    <dbReference type="NCBI Taxonomy" id="2100421"/>
    <lineage>
        <taxon>Viruses</taxon>
        <taxon>Duplodnaviria</taxon>
        <taxon>Heunggongvirae</taxon>
        <taxon>Uroviricota</taxon>
        <taxon>Caudoviricetes</taxon>
        <taxon>Peduoviridae</taxon>
        <taxon>Maltschvirus</taxon>
        <taxon>Maltschvirus maltsch</taxon>
    </lineage>
</organism>
<dbReference type="EMBL" id="LR797184">
    <property type="protein sequence ID" value="CAB4192412.1"/>
    <property type="molecule type" value="Genomic_DNA"/>
</dbReference>
<dbReference type="EMBL" id="LR797065">
    <property type="protein sequence ID" value="CAB4184464.1"/>
    <property type="molecule type" value="Genomic_DNA"/>
</dbReference>